<dbReference type="PANTHER" id="PTHR16483">
    <property type="entry name" value="GASTROKINE 1"/>
    <property type="match status" value="1"/>
</dbReference>
<dbReference type="PROSITE" id="PS50869">
    <property type="entry name" value="BRICHOS"/>
    <property type="match status" value="1"/>
</dbReference>
<accession>A0AAV7LIP0</accession>
<reference evidence="15" key="1">
    <citation type="journal article" date="2022" name="bioRxiv">
        <title>Sequencing and chromosome-scale assembly of the giantPleurodeles waltlgenome.</title>
        <authorList>
            <person name="Brown T."/>
            <person name="Elewa A."/>
            <person name="Iarovenko S."/>
            <person name="Subramanian E."/>
            <person name="Araus A.J."/>
            <person name="Petzold A."/>
            <person name="Susuki M."/>
            <person name="Suzuki K.-i.T."/>
            <person name="Hayashi T."/>
            <person name="Toyoda A."/>
            <person name="Oliveira C."/>
            <person name="Osipova E."/>
            <person name="Leigh N.D."/>
            <person name="Simon A."/>
            <person name="Yun M.H."/>
        </authorList>
    </citation>
    <scope>NUCLEOTIDE SEQUENCE</scope>
    <source>
        <strain evidence="15">20211129_DDA</strain>
        <tissue evidence="15">Liver</tissue>
    </source>
</reference>
<dbReference type="GO" id="GO:0051781">
    <property type="term" value="P:positive regulation of cell division"/>
    <property type="evidence" value="ECO:0007669"/>
    <property type="project" value="UniProtKB-KW"/>
</dbReference>
<dbReference type="AlphaFoldDB" id="A0AAV7LIP0"/>
<evidence type="ECO:0000256" key="7">
    <source>
        <dbReference type="ARBA" id="ARBA00023157"/>
    </source>
</evidence>
<dbReference type="GO" id="GO:0005794">
    <property type="term" value="C:Golgi apparatus"/>
    <property type="evidence" value="ECO:0007669"/>
    <property type="project" value="UniProtKB-SubCell"/>
</dbReference>
<evidence type="ECO:0000259" key="14">
    <source>
        <dbReference type="PROSITE" id="PS50869"/>
    </source>
</evidence>
<dbReference type="SMART" id="SM01039">
    <property type="entry name" value="BRICHOS"/>
    <property type="match status" value="1"/>
</dbReference>
<dbReference type="InterPro" id="IPR007084">
    <property type="entry name" value="BRICHOS_dom"/>
</dbReference>
<evidence type="ECO:0000256" key="13">
    <source>
        <dbReference type="SAM" id="SignalP"/>
    </source>
</evidence>
<comment type="caution">
    <text evidence="15">The sequence shown here is derived from an EMBL/GenBank/DDBJ whole genome shotgun (WGS) entry which is preliminary data.</text>
</comment>
<keyword evidence="5 13" id="KW-0732">Signal</keyword>
<evidence type="ECO:0000256" key="4">
    <source>
        <dbReference type="ARBA" id="ARBA00022525"/>
    </source>
</evidence>
<evidence type="ECO:0000256" key="8">
    <source>
        <dbReference type="ARBA" id="ARBA00023246"/>
    </source>
</evidence>
<evidence type="ECO:0000256" key="11">
    <source>
        <dbReference type="ARBA" id="ARBA00070192"/>
    </source>
</evidence>
<evidence type="ECO:0000256" key="10">
    <source>
        <dbReference type="ARBA" id="ARBA00061085"/>
    </source>
</evidence>
<gene>
    <name evidence="15" type="ORF">NDU88_004637</name>
</gene>
<dbReference type="Proteomes" id="UP001066276">
    <property type="component" value="Chromosome 11"/>
</dbReference>
<evidence type="ECO:0000256" key="3">
    <source>
        <dbReference type="ARBA" id="ARBA00004613"/>
    </source>
</evidence>
<organism evidence="15 16">
    <name type="scientific">Pleurodeles waltl</name>
    <name type="common">Iberian ribbed newt</name>
    <dbReference type="NCBI Taxonomy" id="8319"/>
    <lineage>
        <taxon>Eukaryota</taxon>
        <taxon>Metazoa</taxon>
        <taxon>Chordata</taxon>
        <taxon>Craniata</taxon>
        <taxon>Vertebrata</taxon>
        <taxon>Euteleostomi</taxon>
        <taxon>Amphibia</taxon>
        <taxon>Batrachia</taxon>
        <taxon>Caudata</taxon>
        <taxon>Salamandroidea</taxon>
        <taxon>Salamandridae</taxon>
        <taxon>Pleurodelinae</taxon>
        <taxon>Pleurodeles</taxon>
    </lineage>
</organism>
<dbReference type="Gene3D" id="3.30.390.150">
    <property type="match status" value="1"/>
</dbReference>
<evidence type="ECO:0000256" key="1">
    <source>
        <dbReference type="ARBA" id="ARBA00004463"/>
    </source>
</evidence>
<feature type="signal peptide" evidence="13">
    <location>
        <begin position="1"/>
        <end position="20"/>
    </location>
</feature>
<keyword evidence="8" id="KW-0497">Mitogen</keyword>
<evidence type="ECO:0000256" key="2">
    <source>
        <dbReference type="ARBA" id="ARBA00004555"/>
    </source>
</evidence>
<comment type="subcellular location">
    <subcellularLocation>
        <location evidence="1">Cytoplasmic granule</location>
    </subcellularLocation>
    <subcellularLocation>
        <location evidence="2">Golgi apparatus</location>
    </subcellularLocation>
    <subcellularLocation>
        <location evidence="3">Secreted</location>
    </subcellularLocation>
</comment>
<sequence length="196" mass="21509">MKLTIFLSALLAALLPQSLADDSVTLTNQGNDGGSVHQTVNINNEKNIANINTNVGMNSWNSIWDYNTGFIALRPFAKKSCYIHRMNRNVVPSIQELARLTKEKKDQKAPAGPPPRSLQYSVTSAKAENFEEYGKPIEAMCRGVPSYVTEEDQGEYPPALLLSGKMVGQGHHFLEIAQTNALLQSTANLCNSHFGC</sequence>
<keyword evidence="6" id="KW-0333">Golgi apparatus</keyword>
<keyword evidence="7" id="KW-1015">Disulfide bond</keyword>
<keyword evidence="16" id="KW-1185">Reference proteome</keyword>
<evidence type="ECO:0000256" key="6">
    <source>
        <dbReference type="ARBA" id="ARBA00023034"/>
    </source>
</evidence>
<protein>
    <recommendedName>
        <fullName evidence="11">Gastrokine-1</fullName>
    </recommendedName>
    <alternativeName>
        <fullName evidence="12">18 kDa antrum mucosa protein</fullName>
    </alternativeName>
</protein>
<evidence type="ECO:0000256" key="9">
    <source>
        <dbReference type="ARBA" id="ARBA00053890"/>
    </source>
</evidence>
<comment type="function">
    <text evidence="9">Has mitogenic activity and may be involved in maintaining the integrity of the gastric mucosal epithelium.</text>
</comment>
<keyword evidence="4" id="KW-0964">Secreted</keyword>
<comment type="similarity">
    <text evidence="10">Belongs to the gastrokine family.</text>
</comment>
<dbReference type="FunFam" id="3.30.390.150:FF:000003">
    <property type="entry name" value="Gastrokine 1"/>
    <property type="match status" value="1"/>
</dbReference>
<evidence type="ECO:0000313" key="15">
    <source>
        <dbReference type="EMBL" id="KAJ1091516.1"/>
    </source>
</evidence>
<evidence type="ECO:0000256" key="5">
    <source>
        <dbReference type="ARBA" id="ARBA00022729"/>
    </source>
</evidence>
<dbReference type="Pfam" id="PF04089">
    <property type="entry name" value="BRICHOS"/>
    <property type="match status" value="1"/>
</dbReference>
<feature type="chain" id="PRO_5043854692" description="Gastrokine-1" evidence="13">
    <location>
        <begin position="21"/>
        <end position="196"/>
    </location>
</feature>
<dbReference type="EMBL" id="JANPWB010000015">
    <property type="protein sequence ID" value="KAJ1091516.1"/>
    <property type="molecule type" value="Genomic_DNA"/>
</dbReference>
<evidence type="ECO:0000256" key="12">
    <source>
        <dbReference type="ARBA" id="ARBA00077478"/>
    </source>
</evidence>
<proteinExistence type="inferred from homology"/>
<evidence type="ECO:0000313" key="16">
    <source>
        <dbReference type="Proteomes" id="UP001066276"/>
    </source>
</evidence>
<dbReference type="InterPro" id="IPR051772">
    <property type="entry name" value="Gastrokine"/>
</dbReference>
<feature type="domain" description="BRICHOS" evidence="14">
    <location>
        <begin position="54"/>
        <end position="149"/>
    </location>
</feature>
<name>A0AAV7LIP0_PLEWA</name>
<dbReference type="GO" id="GO:0005576">
    <property type="term" value="C:extracellular region"/>
    <property type="evidence" value="ECO:0007669"/>
    <property type="project" value="UniProtKB-SubCell"/>
</dbReference>